<dbReference type="AlphaFoldDB" id="A0A382TH82"/>
<feature type="non-terminal residue" evidence="2">
    <location>
        <position position="1"/>
    </location>
</feature>
<dbReference type="Gene3D" id="3.90.1300.10">
    <property type="entry name" value="Amidase signature (AS) domain"/>
    <property type="match status" value="1"/>
</dbReference>
<reference evidence="2" key="1">
    <citation type="submission" date="2018-05" db="EMBL/GenBank/DDBJ databases">
        <authorList>
            <person name="Lanie J.A."/>
            <person name="Ng W.-L."/>
            <person name="Kazmierczak K.M."/>
            <person name="Andrzejewski T.M."/>
            <person name="Davidsen T.M."/>
            <person name="Wayne K.J."/>
            <person name="Tettelin H."/>
            <person name="Glass J.I."/>
            <person name="Rusch D."/>
            <person name="Podicherti R."/>
            <person name="Tsui H.-C.T."/>
            <person name="Winkler M.E."/>
        </authorList>
    </citation>
    <scope>NUCLEOTIDE SEQUENCE</scope>
</reference>
<feature type="non-terminal residue" evidence="2">
    <location>
        <position position="302"/>
    </location>
</feature>
<dbReference type="PANTHER" id="PTHR42678:SF34">
    <property type="entry name" value="OS04G0183300 PROTEIN"/>
    <property type="match status" value="1"/>
</dbReference>
<evidence type="ECO:0000313" key="2">
    <source>
        <dbReference type="EMBL" id="SVD21469.1"/>
    </source>
</evidence>
<dbReference type="Pfam" id="PF01425">
    <property type="entry name" value="Amidase"/>
    <property type="match status" value="1"/>
</dbReference>
<gene>
    <name evidence="2" type="ORF">METZ01_LOCUS374323</name>
</gene>
<protein>
    <recommendedName>
        <fullName evidence="1">Amidase domain-containing protein</fullName>
    </recommendedName>
</protein>
<name>A0A382TH82_9ZZZZ</name>
<evidence type="ECO:0000259" key="1">
    <source>
        <dbReference type="Pfam" id="PF01425"/>
    </source>
</evidence>
<sequence>ILGKTNLSEWANFRSERSSSGWSAVGGQTRNPYDLSRSPCGSSSGSAVAVAVRLAPLAVGTETNGSVVCPANVNGLVGFKPSIGVLSQIGIVPIAHSQDTAGPITNSVASANLLFNAMRTTDASHPLKPGKLQNKRIGIIRSATGYLPELDKLFQQSLDRLEQNGAILIDGLALKPSYPDFRADSYLILLWEFKQDLKQYFSGLDNPLSTLDLNGLIAFNKSQPEKELALFPQDIFERAAALTTEHKTKYQAALTRAQNETRNSIRTLTKSHKLDAIVAPTGAPAWSIDYVNGDDFLGGFST</sequence>
<organism evidence="2">
    <name type="scientific">marine metagenome</name>
    <dbReference type="NCBI Taxonomy" id="408172"/>
    <lineage>
        <taxon>unclassified sequences</taxon>
        <taxon>metagenomes</taxon>
        <taxon>ecological metagenomes</taxon>
    </lineage>
</organism>
<dbReference type="SUPFAM" id="SSF75304">
    <property type="entry name" value="Amidase signature (AS) enzymes"/>
    <property type="match status" value="1"/>
</dbReference>
<dbReference type="PANTHER" id="PTHR42678">
    <property type="entry name" value="AMIDASE"/>
    <property type="match status" value="1"/>
</dbReference>
<feature type="domain" description="Amidase" evidence="1">
    <location>
        <begin position="1"/>
        <end position="286"/>
    </location>
</feature>
<dbReference type="EMBL" id="UINC01136599">
    <property type="protein sequence ID" value="SVD21469.1"/>
    <property type="molecule type" value="Genomic_DNA"/>
</dbReference>
<dbReference type="InterPro" id="IPR036928">
    <property type="entry name" value="AS_sf"/>
</dbReference>
<proteinExistence type="predicted"/>
<dbReference type="InterPro" id="IPR023631">
    <property type="entry name" value="Amidase_dom"/>
</dbReference>
<accession>A0A382TH82</accession>